<feature type="domain" description="GGDEF" evidence="4">
    <location>
        <begin position="471"/>
        <end position="606"/>
    </location>
</feature>
<gene>
    <name evidence="5" type="ORF">ABIV_0918</name>
    <name evidence="6" type="ORF">CRV05_01370</name>
</gene>
<dbReference type="Gene3D" id="3.30.450.290">
    <property type="match status" value="1"/>
</dbReference>
<dbReference type="Gene3D" id="3.30.70.270">
    <property type="match status" value="1"/>
</dbReference>
<evidence type="ECO:0000313" key="8">
    <source>
        <dbReference type="Proteomes" id="UP000289193"/>
    </source>
</evidence>
<comment type="catalytic activity">
    <reaction evidence="2">
        <text>2 GTP = 3',3'-c-di-GMP + 2 diphosphate</text>
        <dbReference type="Rhea" id="RHEA:24898"/>
        <dbReference type="ChEBI" id="CHEBI:33019"/>
        <dbReference type="ChEBI" id="CHEBI:37565"/>
        <dbReference type="ChEBI" id="CHEBI:58805"/>
        <dbReference type="EC" id="2.7.7.65"/>
    </reaction>
</comment>
<dbReference type="EC" id="2.7.7.65" evidence="1"/>
<dbReference type="NCBIfam" id="TIGR00254">
    <property type="entry name" value="GGDEF"/>
    <property type="match status" value="1"/>
</dbReference>
<reference evidence="6 8" key="1">
    <citation type="submission" date="2017-10" db="EMBL/GenBank/DDBJ databases">
        <title>Genomics of the genus Arcobacter.</title>
        <authorList>
            <person name="Perez-Cataluna A."/>
            <person name="Figueras M.J."/>
        </authorList>
    </citation>
    <scope>NUCLEOTIDE SEQUENCE [LARGE SCALE GENOMIC DNA]</scope>
    <source>
        <strain evidence="6 8">CECT 7835</strain>
    </source>
</reference>
<dbReference type="PROSITE" id="PS50887">
    <property type="entry name" value="GGDEF"/>
    <property type="match status" value="1"/>
</dbReference>
<dbReference type="SUPFAM" id="SSF55073">
    <property type="entry name" value="Nucleotide cyclase"/>
    <property type="match status" value="1"/>
</dbReference>
<dbReference type="Pfam" id="PF00990">
    <property type="entry name" value="GGDEF"/>
    <property type="match status" value="1"/>
</dbReference>
<accession>A0AAX2AB33</accession>
<dbReference type="InterPro" id="IPR050469">
    <property type="entry name" value="Diguanylate_Cyclase"/>
</dbReference>
<dbReference type="AlphaFoldDB" id="A0AAX2AB33"/>
<protein>
    <recommendedName>
        <fullName evidence="1">diguanylate cyclase</fullName>
        <ecNumber evidence="1">2.7.7.65</ecNumber>
    </recommendedName>
</protein>
<proteinExistence type="predicted"/>
<dbReference type="InterPro" id="IPR000160">
    <property type="entry name" value="GGDEF_dom"/>
</dbReference>
<dbReference type="KEGG" id="hbv:ABIV_0918"/>
<feature type="transmembrane region" description="Helical" evidence="3">
    <location>
        <begin position="6"/>
        <end position="28"/>
    </location>
</feature>
<dbReference type="InterPro" id="IPR043128">
    <property type="entry name" value="Rev_trsase/Diguanyl_cyclase"/>
</dbReference>
<dbReference type="GO" id="GO:0043709">
    <property type="term" value="P:cell adhesion involved in single-species biofilm formation"/>
    <property type="evidence" value="ECO:0007669"/>
    <property type="project" value="TreeGrafter"/>
</dbReference>
<dbReference type="RefSeq" id="WP_114838781.1">
    <property type="nucleotide sequence ID" value="NZ_CP031217.1"/>
</dbReference>
<feature type="transmembrane region" description="Helical" evidence="3">
    <location>
        <begin position="175"/>
        <end position="192"/>
    </location>
</feature>
<dbReference type="PANTHER" id="PTHR45138">
    <property type="entry name" value="REGULATORY COMPONENTS OF SENSORY TRANSDUCTION SYSTEM"/>
    <property type="match status" value="1"/>
</dbReference>
<dbReference type="GO" id="GO:1902201">
    <property type="term" value="P:negative regulation of bacterial-type flagellum-dependent cell motility"/>
    <property type="evidence" value="ECO:0007669"/>
    <property type="project" value="TreeGrafter"/>
</dbReference>
<evidence type="ECO:0000256" key="2">
    <source>
        <dbReference type="ARBA" id="ARBA00034247"/>
    </source>
</evidence>
<dbReference type="EMBL" id="PDKM01000001">
    <property type="protein sequence ID" value="RXK11045.1"/>
    <property type="molecule type" value="Genomic_DNA"/>
</dbReference>
<dbReference type="Proteomes" id="UP000289193">
    <property type="component" value="Unassembled WGS sequence"/>
</dbReference>
<dbReference type="Proteomes" id="UP000253850">
    <property type="component" value="Chromosome"/>
</dbReference>
<keyword evidence="8" id="KW-1185">Reference proteome</keyword>
<evidence type="ECO:0000313" key="5">
    <source>
        <dbReference type="EMBL" id="AXH11925.1"/>
    </source>
</evidence>
<sequence length="615" mass="70456">MRKNITLYTIVMIIMLSVTISIFSLYNLRKTGIKSAIHNAQSISEVVKSGLTAHMINGNMQEVDTFINSASNIKNVEQLWLVRSKYVNEQFPTSHLKNPPRDEFDKEVLQTGKMKYSIEEEITSTTVRVTIPYNAVAEKGIDCLKCHQVKQGTTLGAVSIVLDISTIKEIGIESIYVITVLILTTIILFILVSKRLINPYLRLFDKFKLNINQATHGRFKGIVPPIGLSAEMINITEDYNNLIQSFKDTAIDIDKKLKGFVGFKNSTKNRNPLKDSKEIIDNLSNLYQFKKQIELDNTKEEIYNRLAEVLKNKFNLKNFTFIEIDTKKYKMSKMLERGESFYCKDALLTNPESCRAARTKSDVMSVDFHNSCPHFNSKDKFYYCFNVDITQNLYLIINCVCDTKKELEELKDKTIFIKSYLKESIPSIEVKLLMNALQESAFRDGLTGLYNRKFLEEYTKKMLPQVRRDGTKIALLMLDMDHFKSVNDEYGHDIGDKVLRELARILNETVRESDIIIRYGGEEFMILLMGVNSADDALSVARKIGDRVRENEIDVYAGTKLRKTVSIGLSMYPEDSTSFETIIKNADIALYKAKNSGRDKVIRFEEELVSSVDLF</sequence>
<keyword evidence="3" id="KW-0472">Membrane</keyword>
<evidence type="ECO:0000256" key="1">
    <source>
        <dbReference type="ARBA" id="ARBA00012528"/>
    </source>
</evidence>
<evidence type="ECO:0000313" key="6">
    <source>
        <dbReference type="EMBL" id="RXK11045.1"/>
    </source>
</evidence>
<name>A0AAX2AB33_9BACT</name>
<evidence type="ECO:0000313" key="7">
    <source>
        <dbReference type="Proteomes" id="UP000253850"/>
    </source>
</evidence>
<keyword evidence="3" id="KW-1133">Transmembrane helix</keyword>
<reference evidence="5 7" key="2">
    <citation type="submission" date="2018-07" db="EMBL/GenBank/DDBJ databases">
        <title>Complete genome of the Arcobacter bivalviorum type strain LMG 26154.</title>
        <authorList>
            <person name="Miller W.G."/>
            <person name="Yee E."/>
            <person name="Bono J.L."/>
        </authorList>
    </citation>
    <scope>NUCLEOTIDE SEQUENCE [LARGE SCALE GENOMIC DNA]</scope>
    <source>
        <strain evidence="5 7">LMG 26154</strain>
    </source>
</reference>
<dbReference type="CDD" id="cd01949">
    <property type="entry name" value="GGDEF"/>
    <property type="match status" value="1"/>
</dbReference>
<dbReference type="GO" id="GO:0005886">
    <property type="term" value="C:plasma membrane"/>
    <property type="evidence" value="ECO:0007669"/>
    <property type="project" value="TreeGrafter"/>
</dbReference>
<dbReference type="EMBL" id="CP031217">
    <property type="protein sequence ID" value="AXH11925.1"/>
    <property type="molecule type" value="Genomic_DNA"/>
</dbReference>
<keyword evidence="3" id="KW-0812">Transmembrane</keyword>
<dbReference type="SMART" id="SM00267">
    <property type="entry name" value="GGDEF"/>
    <property type="match status" value="1"/>
</dbReference>
<organism evidence="6 8">
    <name type="scientific">Halarcobacter bivalviorum</name>
    <dbReference type="NCBI Taxonomy" id="663364"/>
    <lineage>
        <taxon>Bacteria</taxon>
        <taxon>Pseudomonadati</taxon>
        <taxon>Campylobacterota</taxon>
        <taxon>Epsilonproteobacteria</taxon>
        <taxon>Campylobacterales</taxon>
        <taxon>Arcobacteraceae</taxon>
        <taxon>Halarcobacter</taxon>
    </lineage>
</organism>
<evidence type="ECO:0000259" key="4">
    <source>
        <dbReference type="PROSITE" id="PS50887"/>
    </source>
</evidence>
<evidence type="ECO:0000256" key="3">
    <source>
        <dbReference type="SAM" id="Phobius"/>
    </source>
</evidence>
<dbReference type="GO" id="GO:0052621">
    <property type="term" value="F:diguanylate cyclase activity"/>
    <property type="evidence" value="ECO:0007669"/>
    <property type="project" value="UniProtKB-EC"/>
</dbReference>
<dbReference type="InterPro" id="IPR029787">
    <property type="entry name" value="Nucleotide_cyclase"/>
</dbReference>
<dbReference type="FunFam" id="3.30.70.270:FF:000001">
    <property type="entry name" value="Diguanylate cyclase domain protein"/>
    <property type="match status" value="1"/>
</dbReference>
<dbReference type="PANTHER" id="PTHR45138:SF9">
    <property type="entry name" value="DIGUANYLATE CYCLASE DGCM-RELATED"/>
    <property type="match status" value="1"/>
</dbReference>